<keyword evidence="6" id="KW-0539">Nucleus</keyword>
<dbReference type="PANTHER" id="PTHR31313:SF81">
    <property type="entry name" value="TY1 ENHANCER ACTIVATOR"/>
    <property type="match status" value="1"/>
</dbReference>
<evidence type="ECO:0000256" key="7">
    <source>
        <dbReference type="SAM" id="MobiDB-lite"/>
    </source>
</evidence>
<evidence type="ECO:0000256" key="4">
    <source>
        <dbReference type="ARBA" id="ARBA00023125"/>
    </source>
</evidence>
<feature type="region of interest" description="Disordered" evidence="7">
    <location>
        <begin position="155"/>
        <end position="185"/>
    </location>
</feature>
<reference evidence="9 10" key="1">
    <citation type="journal article" date="2024" name="Commun. Biol.">
        <title>Comparative genomic analysis of thermophilic fungi reveals convergent evolutionary adaptations and gene losses.</title>
        <authorList>
            <person name="Steindorff A.S."/>
            <person name="Aguilar-Pontes M.V."/>
            <person name="Robinson A.J."/>
            <person name="Andreopoulos B."/>
            <person name="LaButti K."/>
            <person name="Kuo A."/>
            <person name="Mondo S."/>
            <person name="Riley R."/>
            <person name="Otillar R."/>
            <person name="Haridas S."/>
            <person name="Lipzen A."/>
            <person name="Grimwood J."/>
            <person name="Schmutz J."/>
            <person name="Clum A."/>
            <person name="Reid I.D."/>
            <person name="Moisan M.C."/>
            <person name="Butler G."/>
            <person name="Nguyen T.T.M."/>
            <person name="Dewar K."/>
            <person name="Conant G."/>
            <person name="Drula E."/>
            <person name="Henrissat B."/>
            <person name="Hansel C."/>
            <person name="Singer S."/>
            <person name="Hutchinson M.I."/>
            <person name="de Vries R.P."/>
            <person name="Natvig D.O."/>
            <person name="Powell A.J."/>
            <person name="Tsang A."/>
            <person name="Grigoriev I.V."/>
        </authorList>
    </citation>
    <scope>NUCLEOTIDE SEQUENCE [LARGE SCALE GENOMIC DNA]</scope>
    <source>
        <strain evidence="9 10">ATCC 24622</strain>
    </source>
</reference>
<feature type="region of interest" description="Disordered" evidence="7">
    <location>
        <begin position="675"/>
        <end position="704"/>
    </location>
</feature>
<dbReference type="InterPro" id="IPR051615">
    <property type="entry name" value="Transcr_Regulatory_Elem"/>
</dbReference>
<keyword evidence="3" id="KW-0805">Transcription regulation</keyword>
<evidence type="ECO:0000313" key="9">
    <source>
        <dbReference type="EMBL" id="KAL1872321.1"/>
    </source>
</evidence>
<evidence type="ECO:0000256" key="6">
    <source>
        <dbReference type="ARBA" id="ARBA00023242"/>
    </source>
</evidence>
<accession>A0ABR3X9C5</accession>
<evidence type="ECO:0000256" key="1">
    <source>
        <dbReference type="ARBA" id="ARBA00022723"/>
    </source>
</evidence>
<keyword evidence="5" id="KW-0804">Transcription</keyword>
<sequence>MPPVTISKDDIEPPGAVDVGTNDPSRSPSSPPPPSTRVSQASREQLCEYPGARDNASISRRYAATFEARCQQMDALCRRLEGLTGQLAQSLASLRHKDDKTDGQQDGSDADLLQAAGVLGSMTAPLPPSHARTEVSGPEGTATSSLAMYGAAEAVMSSSADEDDGATSSSGSEDMENDVRDDDSSRVGVLVRDSYGRLRFVGGATNHMLIEAVKSLSPGGSQPAVACTPSTAEGVSTAKTDAADLEIPLFMQGSVWPDLPYLPKPEQLSRPPKYVADLLVNLYFDHLHYTFPVLFKPHFMQKYRQLLRPGPNAADTGADRGFLMVFFAVCACASSLLPGPADRRFAGIEHYEKALLLFYSATGEASLERVQCLGLLAMCAAGWNTLTQSWMLAGQAVRAAQDIGLHLSRRLFTAQPSSSGGASDILRQQIARRVWWSIYSLDRVISICLGRPMAAIDEDCDCDFPLDMSDEQLDLFARRSHQMESLPPLPPPPSATTGFIAFSRLCRIAGKIQRLHSPKRLRELASDDVNKRRRFLARIVALDKPLNTWLESLPDEIRFSANALRSGPTGTVDLTMCVIIFIVHAGSLLNLYSCINAAELVRDLVPPSHHLAFCVYYLTLSGIVLLRMPTAHAEVETLADVERCVQLLVDLEPLWPGAARGRAIVAQLLSEHRNRAIQAQRPRPSPADEEVTSGTKRSHTEFRDEQADEEALFWYQIPGSELFGFDFSDMYPLS</sequence>
<dbReference type="SMART" id="SM00906">
    <property type="entry name" value="Fungal_trans"/>
    <property type="match status" value="1"/>
</dbReference>
<comment type="caution">
    <text evidence="9">The sequence shown here is derived from an EMBL/GenBank/DDBJ whole genome shotgun (WGS) entry which is preliminary data.</text>
</comment>
<evidence type="ECO:0000259" key="8">
    <source>
        <dbReference type="SMART" id="SM00906"/>
    </source>
</evidence>
<evidence type="ECO:0000256" key="5">
    <source>
        <dbReference type="ARBA" id="ARBA00023163"/>
    </source>
</evidence>
<dbReference type="CDD" id="cd12148">
    <property type="entry name" value="fungal_TF_MHR"/>
    <property type="match status" value="1"/>
</dbReference>
<feature type="region of interest" description="Disordered" evidence="7">
    <location>
        <begin position="1"/>
        <end position="43"/>
    </location>
</feature>
<dbReference type="Pfam" id="PF04082">
    <property type="entry name" value="Fungal_trans"/>
    <property type="match status" value="1"/>
</dbReference>
<dbReference type="InterPro" id="IPR007219">
    <property type="entry name" value="XnlR_reg_dom"/>
</dbReference>
<keyword evidence="2" id="KW-0862">Zinc</keyword>
<dbReference type="EMBL" id="JAZHXJ010000139">
    <property type="protein sequence ID" value="KAL1872321.1"/>
    <property type="molecule type" value="Genomic_DNA"/>
</dbReference>
<gene>
    <name evidence="9" type="ORF">VTK73DRAFT_1552</name>
</gene>
<feature type="region of interest" description="Disordered" evidence="7">
    <location>
        <begin position="121"/>
        <end position="142"/>
    </location>
</feature>
<feature type="domain" description="Xylanolytic transcriptional activator regulatory" evidence="8">
    <location>
        <begin position="389"/>
        <end position="471"/>
    </location>
</feature>
<protein>
    <recommendedName>
        <fullName evidence="8">Xylanolytic transcriptional activator regulatory domain-containing protein</fullName>
    </recommendedName>
</protein>
<evidence type="ECO:0000256" key="3">
    <source>
        <dbReference type="ARBA" id="ARBA00023015"/>
    </source>
</evidence>
<keyword evidence="10" id="KW-1185">Reference proteome</keyword>
<proteinExistence type="predicted"/>
<evidence type="ECO:0000313" key="10">
    <source>
        <dbReference type="Proteomes" id="UP001586593"/>
    </source>
</evidence>
<dbReference type="PANTHER" id="PTHR31313">
    <property type="entry name" value="TY1 ENHANCER ACTIVATOR"/>
    <property type="match status" value="1"/>
</dbReference>
<organism evidence="9 10">
    <name type="scientific">Phialemonium thermophilum</name>
    <dbReference type="NCBI Taxonomy" id="223376"/>
    <lineage>
        <taxon>Eukaryota</taxon>
        <taxon>Fungi</taxon>
        <taxon>Dikarya</taxon>
        <taxon>Ascomycota</taxon>
        <taxon>Pezizomycotina</taxon>
        <taxon>Sordariomycetes</taxon>
        <taxon>Sordariomycetidae</taxon>
        <taxon>Cephalothecales</taxon>
        <taxon>Cephalothecaceae</taxon>
        <taxon>Phialemonium</taxon>
    </lineage>
</organism>
<evidence type="ECO:0000256" key="2">
    <source>
        <dbReference type="ARBA" id="ARBA00022833"/>
    </source>
</evidence>
<keyword evidence="1" id="KW-0479">Metal-binding</keyword>
<dbReference type="Proteomes" id="UP001586593">
    <property type="component" value="Unassembled WGS sequence"/>
</dbReference>
<name>A0ABR3X9C5_9PEZI</name>
<keyword evidence="4" id="KW-0238">DNA-binding</keyword>